<dbReference type="eggNOG" id="KOG3211">
    <property type="taxonomic scope" value="Eukaryota"/>
</dbReference>
<keyword evidence="3 9" id="KW-0812">Transmembrane</keyword>
<dbReference type="InterPro" id="IPR016817">
    <property type="entry name" value="MannP-dilichol_defect-1"/>
</dbReference>
<evidence type="ECO:0000313" key="12">
    <source>
        <dbReference type="Proteomes" id="UP000015104"/>
    </source>
</evidence>
<dbReference type="EMBL" id="CAEY01000675">
    <property type="status" value="NOT_ANNOTATED_CDS"/>
    <property type="molecule type" value="Genomic_DNA"/>
</dbReference>
<evidence type="ECO:0000256" key="7">
    <source>
        <dbReference type="ARBA" id="ARBA00038475"/>
    </source>
</evidence>
<evidence type="ECO:0000256" key="4">
    <source>
        <dbReference type="ARBA" id="ARBA00022737"/>
    </source>
</evidence>
<protein>
    <recommendedName>
        <fullName evidence="8 9">Mannose-P-dolichol utilization defect 1 protein homolog</fullName>
    </recommendedName>
</protein>
<reference evidence="12" key="1">
    <citation type="submission" date="2011-08" db="EMBL/GenBank/DDBJ databases">
        <authorList>
            <person name="Rombauts S."/>
        </authorList>
    </citation>
    <scope>NUCLEOTIDE SEQUENCE</scope>
    <source>
        <strain evidence="12">London</strain>
    </source>
</reference>
<accession>T1KWV9</accession>
<dbReference type="KEGG" id="tut:107368144"/>
<dbReference type="GO" id="GO:0016020">
    <property type="term" value="C:membrane"/>
    <property type="evidence" value="ECO:0007669"/>
    <property type="project" value="UniProtKB-SubCell"/>
</dbReference>
<dbReference type="EnsemblMetazoa" id="tetur25g00210.1">
    <property type="protein sequence ID" value="tetur25g00210.1"/>
    <property type="gene ID" value="tetur25g00210"/>
</dbReference>
<dbReference type="AlphaFoldDB" id="T1KWV9"/>
<dbReference type="PIRSF" id="PIRSF023381">
    <property type="entry name" value="MannP-dilichol_defect-1p"/>
    <property type="match status" value="1"/>
</dbReference>
<gene>
    <name evidence="11" type="primary">107368144</name>
</gene>
<evidence type="ECO:0000256" key="5">
    <source>
        <dbReference type="ARBA" id="ARBA00022989"/>
    </source>
</evidence>
<dbReference type="OMA" id="LQVLYYW"/>
<dbReference type="Proteomes" id="UP000015104">
    <property type="component" value="Unassembled WGS sequence"/>
</dbReference>
<dbReference type="STRING" id="32264.T1KWV9"/>
<comment type="subcellular location">
    <subcellularLocation>
        <location evidence="1 9">Membrane</location>
        <topology evidence="1 9">Multi-pass membrane protein</topology>
    </subcellularLocation>
</comment>
<keyword evidence="2" id="KW-0813">Transport</keyword>
<evidence type="ECO:0000256" key="10">
    <source>
        <dbReference type="SAM" id="Phobius"/>
    </source>
</evidence>
<keyword evidence="4" id="KW-0677">Repeat</keyword>
<keyword evidence="5 9" id="KW-1133">Transmembrane helix</keyword>
<organism evidence="11 12">
    <name type="scientific">Tetranychus urticae</name>
    <name type="common">Two-spotted spider mite</name>
    <dbReference type="NCBI Taxonomy" id="32264"/>
    <lineage>
        <taxon>Eukaryota</taxon>
        <taxon>Metazoa</taxon>
        <taxon>Ecdysozoa</taxon>
        <taxon>Arthropoda</taxon>
        <taxon>Chelicerata</taxon>
        <taxon>Arachnida</taxon>
        <taxon>Acari</taxon>
        <taxon>Acariformes</taxon>
        <taxon>Trombidiformes</taxon>
        <taxon>Prostigmata</taxon>
        <taxon>Eleutherengona</taxon>
        <taxon>Raphignathae</taxon>
        <taxon>Tetranychoidea</taxon>
        <taxon>Tetranychidae</taxon>
        <taxon>Tetranychus</taxon>
    </lineage>
</organism>
<evidence type="ECO:0000313" key="11">
    <source>
        <dbReference type="EnsemblMetazoa" id="tetur25g00210.1"/>
    </source>
</evidence>
<feature type="transmembrane region" description="Helical" evidence="10">
    <location>
        <begin position="88"/>
        <end position="105"/>
    </location>
</feature>
<dbReference type="OrthoDB" id="271506at2759"/>
<dbReference type="HOGENOM" id="CLU_053568_2_1_1"/>
<evidence type="ECO:0000256" key="6">
    <source>
        <dbReference type="ARBA" id="ARBA00023136"/>
    </source>
</evidence>
<dbReference type="Pfam" id="PF04193">
    <property type="entry name" value="PQ-loop"/>
    <property type="match status" value="2"/>
</dbReference>
<keyword evidence="12" id="KW-1185">Reference proteome</keyword>
<dbReference type="SMART" id="SM00679">
    <property type="entry name" value="CTNS"/>
    <property type="match status" value="2"/>
</dbReference>
<sequence>MSLLEELLKFSPIPLEPEQAKVLIAKALGYSIIIASSLIKLPQLFKIVQARSGAGINFYGQALELFAYSLNCGYSFAKLYPFSAWGESLFLLLENFLICLAVLNYDNRKKSCFVFAILYSLCFAALMSGFIPINILWYLQSLNLPLAIGGKMMQAWSNYKNRHTGQCSAITATCLCLGCIARIFTTIQETKDSLMIVNFAVASVANFLLVSQIFYYWENTNKFLAKSAKKKKK</sequence>
<evidence type="ECO:0000256" key="9">
    <source>
        <dbReference type="PIRNR" id="PIRNR023381"/>
    </source>
</evidence>
<name>T1KWV9_TETUR</name>
<evidence type="ECO:0000256" key="2">
    <source>
        <dbReference type="ARBA" id="ARBA00022448"/>
    </source>
</evidence>
<feature type="transmembrane region" description="Helical" evidence="10">
    <location>
        <begin position="112"/>
        <end position="139"/>
    </location>
</feature>
<keyword evidence="6 9" id="KW-0472">Membrane</keyword>
<dbReference type="FunFam" id="1.20.1280.290:FF:000006">
    <property type="entry name" value="mannose-P-dolichol utilization defect 1 protein"/>
    <property type="match status" value="1"/>
</dbReference>
<evidence type="ECO:0000256" key="1">
    <source>
        <dbReference type="ARBA" id="ARBA00004141"/>
    </source>
</evidence>
<dbReference type="Gene3D" id="1.20.1280.290">
    <property type="match status" value="2"/>
</dbReference>
<evidence type="ECO:0000256" key="3">
    <source>
        <dbReference type="ARBA" id="ARBA00022692"/>
    </source>
</evidence>
<reference evidence="11" key="2">
    <citation type="submission" date="2015-06" db="UniProtKB">
        <authorList>
            <consortium name="EnsemblMetazoa"/>
        </authorList>
    </citation>
    <scope>IDENTIFICATION</scope>
</reference>
<dbReference type="PANTHER" id="PTHR12226:SF2">
    <property type="entry name" value="MANNOSE-P-DOLICHOL UTILIZATION DEFECT 1 PROTEIN"/>
    <property type="match status" value="1"/>
</dbReference>
<comment type="similarity">
    <text evidence="7 9">Belongs to the MPDU1 (TC 2.A.43.3) family.</text>
</comment>
<proteinExistence type="inferred from homology"/>
<feature type="transmembrane region" description="Helical" evidence="10">
    <location>
        <begin position="196"/>
        <end position="217"/>
    </location>
</feature>
<dbReference type="PANTHER" id="PTHR12226">
    <property type="entry name" value="MANNOSE-P-DOLICHOL UTILIZATION DEFECT 1 LEC35 -RELATED"/>
    <property type="match status" value="1"/>
</dbReference>
<dbReference type="InterPro" id="IPR006603">
    <property type="entry name" value="PQ-loop_rpt"/>
</dbReference>
<evidence type="ECO:0000256" key="8">
    <source>
        <dbReference type="ARBA" id="ARBA00067517"/>
    </source>
</evidence>